<reference evidence="6" key="1">
    <citation type="journal article" date="2014" name="Int. J. Syst. Evol. Microbiol.">
        <title>Complete genome sequence of Corynebacterium casei LMG S-19264T (=DSM 44701T), isolated from a smear-ripened cheese.</title>
        <authorList>
            <consortium name="US DOE Joint Genome Institute (JGI-PGF)"/>
            <person name="Walter F."/>
            <person name="Albersmeier A."/>
            <person name="Kalinowski J."/>
            <person name="Ruckert C."/>
        </authorList>
    </citation>
    <scope>NUCLEOTIDE SEQUENCE</scope>
    <source>
        <strain evidence="6">VKM B-2935</strain>
    </source>
</reference>
<dbReference type="GO" id="GO:0019808">
    <property type="term" value="F:polyamine binding"/>
    <property type="evidence" value="ECO:0007669"/>
    <property type="project" value="InterPro"/>
</dbReference>
<dbReference type="Gene3D" id="3.40.190.10">
    <property type="entry name" value="Periplasmic binding protein-like II"/>
    <property type="match status" value="2"/>
</dbReference>
<comment type="subcellular location">
    <subcellularLocation>
        <location evidence="1">Periplasm</location>
    </subcellularLocation>
</comment>
<name>A0A9W6NDV9_9PSED</name>
<proteinExistence type="predicted"/>
<dbReference type="Proteomes" id="UP001143328">
    <property type="component" value="Unassembled WGS sequence"/>
</dbReference>
<dbReference type="GO" id="GO:0042597">
    <property type="term" value="C:periplasmic space"/>
    <property type="evidence" value="ECO:0007669"/>
    <property type="project" value="UniProtKB-SubCell"/>
</dbReference>
<organism evidence="6 7">
    <name type="scientific">Pseudomonas turukhanskensis</name>
    <dbReference type="NCBI Taxonomy" id="1806536"/>
    <lineage>
        <taxon>Bacteria</taxon>
        <taxon>Pseudomonadati</taxon>
        <taxon>Pseudomonadota</taxon>
        <taxon>Gammaproteobacteria</taxon>
        <taxon>Pseudomonadales</taxon>
        <taxon>Pseudomonadaceae</taxon>
        <taxon>Pseudomonas</taxon>
    </lineage>
</organism>
<accession>A0A9W6NDV9</accession>
<keyword evidence="4" id="KW-0574">Periplasm</keyword>
<dbReference type="Pfam" id="PF13416">
    <property type="entry name" value="SBP_bac_8"/>
    <property type="match status" value="1"/>
</dbReference>
<evidence type="ECO:0000256" key="1">
    <source>
        <dbReference type="ARBA" id="ARBA00004418"/>
    </source>
</evidence>
<dbReference type="InterPro" id="IPR006059">
    <property type="entry name" value="SBP"/>
</dbReference>
<keyword evidence="2" id="KW-0813">Transport</keyword>
<evidence type="ECO:0000256" key="5">
    <source>
        <dbReference type="SAM" id="SignalP"/>
    </source>
</evidence>
<evidence type="ECO:0000256" key="2">
    <source>
        <dbReference type="ARBA" id="ARBA00022448"/>
    </source>
</evidence>
<dbReference type="GO" id="GO:0015846">
    <property type="term" value="P:polyamine transport"/>
    <property type="evidence" value="ECO:0007669"/>
    <property type="project" value="InterPro"/>
</dbReference>
<dbReference type="SUPFAM" id="SSF53850">
    <property type="entry name" value="Periplasmic binding protein-like II"/>
    <property type="match status" value="1"/>
</dbReference>
<feature type="signal peptide" evidence="5">
    <location>
        <begin position="1"/>
        <end position="24"/>
    </location>
</feature>
<evidence type="ECO:0000256" key="4">
    <source>
        <dbReference type="ARBA" id="ARBA00022764"/>
    </source>
</evidence>
<comment type="caution">
    <text evidence="6">The sequence shown here is derived from an EMBL/GenBank/DDBJ whole genome shotgun (WGS) entry which is preliminary data.</text>
</comment>
<dbReference type="PANTHER" id="PTHR30222:SF18">
    <property type="entry name" value="BIFUNCTIONAL POLYHYDROXYBUTYRATE SYNTHASE _ ABC TRANSPORTER PERIPLASMIC BINDING PROTEIN-RELATED"/>
    <property type="match status" value="1"/>
</dbReference>
<dbReference type="EMBL" id="BSFN01000001">
    <property type="protein sequence ID" value="GLK87373.1"/>
    <property type="molecule type" value="Genomic_DNA"/>
</dbReference>
<protein>
    <submittedName>
        <fullName evidence="6">Polyamine-binding protein</fullName>
    </submittedName>
</protein>
<evidence type="ECO:0000313" key="7">
    <source>
        <dbReference type="Proteomes" id="UP001143328"/>
    </source>
</evidence>
<keyword evidence="3 5" id="KW-0732">Signal</keyword>
<dbReference type="RefSeq" id="WP_271193630.1">
    <property type="nucleotide sequence ID" value="NZ_BSFN01000001.1"/>
</dbReference>
<dbReference type="PRINTS" id="PR00909">
    <property type="entry name" value="SPERMDNBNDNG"/>
</dbReference>
<reference evidence="6" key="2">
    <citation type="submission" date="2023-01" db="EMBL/GenBank/DDBJ databases">
        <authorList>
            <person name="Sun Q."/>
            <person name="Evtushenko L."/>
        </authorList>
    </citation>
    <scope>NUCLEOTIDE SEQUENCE</scope>
    <source>
        <strain evidence="6">VKM B-2935</strain>
    </source>
</reference>
<dbReference type="AlphaFoldDB" id="A0A9W6NDV9"/>
<keyword evidence="7" id="KW-1185">Reference proteome</keyword>
<dbReference type="PIRSF" id="PIRSF019574">
    <property type="entry name" value="Periplasmic_polyamine_BP"/>
    <property type="match status" value="1"/>
</dbReference>
<dbReference type="PANTHER" id="PTHR30222">
    <property type="entry name" value="SPERMIDINE/PUTRESCINE-BINDING PERIPLASMIC PROTEIN"/>
    <property type="match status" value="1"/>
</dbReference>
<sequence>MPRLLAALLFAGSSLLVASTTAQAEELVVYNWNDYIAPQVLADFEKETGIHVDYHTYSTAEDLEKALASGESIDVAVPSHDTLPALIKAGRLQPLDMTRLPNRTHLDKQLLSKLNAVDPQNRYAIPYLWGAVGLAINVPQAEKAFGGPLPNSWSLLFDPAQSAKLATCGISVLDAPDEVMSVAMNYMGRSLAHSPPTQIKQGGSMLDAVRHNVRYVDSERYIDDLKTGKLCMSLAWVGDALGASAAGQNVHFVVPDEGSVLFIDNLVIPSSARRADLAHRFIDYLMQPKVAAQITTETLYPSGNADAREFLDPALRDQPGLYPDRATKRRLAALEVLPEKTAAVKDQVWGKFRDGS</sequence>
<dbReference type="InterPro" id="IPR001188">
    <property type="entry name" value="Sperm_putr-bd"/>
</dbReference>
<gene>
    <name evidence="6" type="ORF">GCM10017655_04350</name>
</gene>
<evidence type="ECO:0000256" key="3">
    <source>
        <dbReference type="ARBA" id="ARBA00022729"/>
    </source>
</evidence>
<dbReference type="CDD" id="cd13659">
    <property type="entry name" value="PBP2_PotF"/>
    <property type="match status" value="1"/>
</dbReference>
<evidence type="ECO:0000313" key="6">
    <source>
        <dbReference type="EMBL" id="GLK87373.1"/>
    </source>
</evidence>
<feature type="chain" id="PRO_5040870464" evidence="5">
    <location>
        <begin position="25"/>
        <end position="356"/>
    </location>
</feature>